<feature type="region of interest" description="Disordered" evidence="1">
    <location>
        <begin position="646"/>
        <end position="691"/>
    </location>
</feature>
<feature type="compositionally biased region" description="Basic and acidic residues" evidence="1">
    <location>
        <begin position="646"/>
        <end position="668"/>
    </location>
</feature>
<proteinExistence type="predicted"/>
<feature type="compositionally biased region" description="Low complexity" evidence="1">
    <location>
        <begin position="172"/>
        <end position="183"/>
    </location>
</feature>
<reference evidence="2 3" key="1">
    <citation type="submission" date="2014-06" db="EMBL/GenBank/DDBJ databases">
        <title>Whole Genome Sequences of Three Symbiotic Endozoicomonas Bacteria.</title>
        <authorList>
            <person name="Neave M.J."/>
            <person name="Apprill A."/>
            <person name="Voolstra C.R."/>
        </authorList>
    </citation>
    <scope>NUCLEOTIDE SEQUENCE [LARGE SCALE GENOMIC DNA]</scope>
    <source>
        <strain evidence="2 3">DSM 22380</strain>
    </source>
</reference>
<feature type="compositionally biased region" description="Polar residues" evidence="1">
    <location>
        <begin position="115"/>
        <end position="127"/>
    </location>
</feature>
<dbReference type="STRING" id="305900.GV64_19100"/>
<dbReference type="Proteomes" id="UP000027997">
    <property type="component" value="Unassembled WGS sequence"/>
</dbReference>
<keyword evidence="3" id="KW-1185">Reference proteome</keyword>
<evidence type="ECO:0000313" key="3">
    <source>
        <dbReference type="Proteomes" id="UP000027997"/>
    </source>
</evidence>
<dbReference type="AlphaFoldDB" id="A0A081KEH9"/>
<evidence type="ECO:0000313" key="2">
    <source>
        <dbReference type="EMBL" id="KEI72555.1"/>
    </source>
</evidence>
<sequence>MSNELTQALSAAPLPNQDNSSVQVAGYGCLEPFDKCQQSFTLASLGELQPTIEMSKHATEMGQAQATRAIVTTASGQVHVSTRCSQVKKTETLKASYSFETLPRALKIPYPRDTGQPSKAEGTSRQANLPDLTSEPRRYSASTSGYLRLTGEDTRGRSCQSSEITGDNDDWTSAGAEASTTTSPIKRVQFGENEYRTFVNKSKKHRHHHESSGYDPSMENWLPGRTARYDQTSVDHKKARHRPEANRQVPEISDQYGQLSDEPNDFSTSEPSVRPKKQPAEEEKTPNPDTFSETEPKYPLQEPGSHVSMDTSPTLEGYDSSSEYPFHADLEIKEPDHEFITVAGKVLPTGASKTYQLTERPLEPSSAHYNPLPDTLKKYWADKANERQLSPVNQDWSGAKEEKEPKGVSIQIDRAAVQYMRRAEAHYQYKQGQQDISLHRQLVTQARSGTLTIVQNPSDPKSDYHEVRLRLRAANHRHDNAFREIRMLRNYEEKVDSKRISTNASDIEKEFPKSRVMQNKEDEIIRKAVEAEKPVDKKLLKKLSLEGQSDLIKKRCAKLETAFRHESGEIKELQNHQLSLLQTLASQSRKEGRKDRFEKQWAKLERQQARYEQEKEGLLAWAEQGRQQMLRQEAVRRIQKGYSVMRDSDLTKSEHNKMENNLKEKEGRVAQAEQGDSRPFDKKFYRKETPL</sequence>
<gene>
    <name evidence="2" type="ORF">GV64_19100</name>
</gene>
<evidence type="ECO:0000256" key="1">
    <source>
        <dbReference type="SAM" id="MobiDB-lite"/>
    </source>
</evidence>
<dbReference type="EMBL" id="JOJP01000001">
    <property type="protein sequence ID" value="KEI72555.1"/>
    <property type="molecule type" value="Genomic_DNA"/>
</dbReference>
<feature type="compositionally biased region" description="Polar residues" evidence="1">
    <location>
        <begin position="308"/>
        <end position="322"/>
    </location>
</feature>
<feature type="region of interest" description="Disordered" evidence="1">
    <location>
        <begin position="108"/>
        <end position="322"/>
    </location>
</feature>
<name>A0A081KEH9_9GAMM</name>
<accession>A0A081KEH9</accession>
<protein>
    <submittedName>
        <fullName evidence="2">Uncharacterized protein</fullName>
    </submittedName>
</protein>
<comment type="caution">
    <text evidence="2">The sequence shown here is derived from an EMBL/GenBank/DDBJ whole genome shotgun (WGS) entry which is preliminary data.</text>
</comment>
<organism evidence="2 3">
    <name type="scientific">Endozoicomonas elysicola</name>
    <dbReference type="NCBI Taxonomy" id="305900"/>
    <lineage>
        <taxon>Bacteria</taxon>
        <taxon>Pseudomonadati</taxon>
        <taxon>Pseudomonadota</taxon>
        <taxon>Gammaproteobacteria</taxon>
        <taxon>Oceanospirillales</taxon>
        <taxon>Endozoicomonadaceae</taxon>
        <taxon>Endozoicomonas</taxon>
    </lineage>
</organism>
<feature type="compositionally biased region" description="Basic and acidic residues" evidence="1">
    <location>
        <begin position="675"/>
        <end position="691"/>
    </location>
</feature>